<protein>
    <recommendedName>
        <fullName evidence="4">DUF2500 domain-containing protein</fullName>
    </recommendedName>
</protein>
<comment type="caution">
    <text evidence="2">The sequence shown here is derived from an EMBL/GenBank/DDBJ whole genome shotgun (WGS) entry which is preliminary data.</text>
</comment>
<dbReference type="AlphaFoldDB" id="A0A9Q5CU54"/>
<keyword evidence="1" id="KW-0472">Membrane</keyword>
<organism evidence="2 3">
    <name type="scientific">Clostridium beijerinckii</name>
    <name type="common">Clostridium MP</name>
    <dbReference type="NCBI Taxonomy" id="1520"/>
    <lineage>
        <taxon>Bacteria</taxon>
        <taxon>Bacillati</taxon>
        <taxon>Bacillota</taxon>
        <taxon>Clostridia</taxon>
        <taxon>Eubacteriales</taxon>
        <taxon>Clostridiaceae</taxon>
        <taxon>Clostridium</taxon>
    </lineage>
</organism>
<feature type="transmembrane region" description="Helical" evidence="1">
    <location>
        <begin position="7"/>
        <end position="25"/>
    </location>
</feature>
<dbReference type="EMBL" id="JABSXK010000001">
    <property type="protein sequence ID" value="NRV11645.1"/>
    <property type="molecule type" value="Genomic_DNA"/>
</dbReference>
<accession>A0A9Q5CU54</accession>
<sequence>MMIGFQLIFFVFVAFIIFINISKYIKNENSPIISTKAKLIKKKRETCTNTDSNGVMTTTEKLILEFELDTGSEIKFTVGRRVFKNVPEHEWGTLTFQGTRFLKFNSSNGVVEK</sequence>
<gene>
    <name evidence="2" type="ORF">DFH45_004608</name>
</gene>
<dbReference type="RefSeq" id="WP_236887795.1">
    <property type="nucleotide sequence ID" value="NZ_CP016090.1"/>
</dbReference>
<dbReference type="Gene3D" id="2.40.50.660">
    <property type="match status" value="1"/>
</dbReference>
<keyword evidence="1" id="KW-1133">Transmembrane helix</keyword>
<keyword evidence="1" id="KW-0812">Transmembrane</keyword>
<dbReference type="InterPro" id="IPR019635">
    <property type="entry name" value="DUF2500"/>
</dbReference>
<dbReference type="Proteomes" id="UP000821656">
    <property type="component" value="Unassembled WGS sequence"/>
</dbReference>
<dbReference type="Pfam" id="PF10694">
    <property type="entry name" value="DUF2500"/>
    <property type="match status" value="1"/>
</dbReference>
<evidence type="ECO:0008006" key="4">
    <source>
        <dbReference type="Google" id="ProtNLM"/>
    </source>
</evidence>
<evidence type="ECO:0000256" key="1">
    <source>
        <dbReference type="SAM" id="Phobius"/>
    </source>
</evidence>
<name>A0A9Q5CU54_CLOBE</name>
<evidence type="ECO:0000313" key="3">
    <source>
        <dbReference type="Proteomes" id="UP000821656"/>
    </source>
</evidence>
<evidence type="ECO:0000313" key="2">
    <source>
        <dbReference type="EMBL" id="NRV11645.1"/>
    </source>
</evidence>
<proteinExistence type="predicted"/>
<reference evidence="2" key="1">
    <citation type="submission" date="2020-05" db="EMBL/GenBank/DDBJ databases">
        <title>Genomic insights into acetone-butanol-ethanol (ABE) fermentation by sequencing solventogenic clostridia strains.</title>
        <authorList>
            <person name="Brown S."/>
        </authorList>
    </citation>
    <scope>NUCLEOTIDE SEQUENCE</scope>
    <source>
        <strain evidence="2">DJ126</strain>
    </source>
</reference>